<evidence type="ECO:0000256" key="6">
    <source>
        <dbReference type="ARBA" id="ARBA00022723"/>
    </source>
</evidence>
<dbReference type="Gene3D" id="3.30.40.10">
    <property type="entry name" value="Zinc/RING finger domain, C3HC4 (zinc finger)"/>
    <property type="match status" value="1"/>
</dbReference>
<dbReference type="SUPFAM" id="SSF49599">
    <property type="entry name" value="TRAF domain-like"/>
    <property type="match status" value="1"/>
</dbReference>
<comment type="similarity">
    <text evidence="3">Belongs to the SINA (Seven in absentia) family.</text>
</comment>
<evidence type="ECO:0000256" key="1">
    <source>
        <dbReference type="ARBA" id="ARBA00000900"/>
    </source>
</evidence>
<feature type="domain" description="SIAH-type" evidence="11">
    <location>
        <begin position="87"/>
        <end position="142"/>
    </location>
</feature>
<dbReference type="Pfam" id="PF21361">
    <property type="entry name" value="Sina_ZnF"/>
    <property type="match status" value="1"/>
</dbReference>
<dbReference type="GO" id="GO:0016567">
    <property type="term" value="P:protein ubiquitination"/>
    <property type="evidence" value="ECO:0007669"/>
    <property type="project" value="UniProtKB-UniPathway"/>
</dbReference>
<evidence type="ECO:0000313" key="13">
    <source>
        <dbReference type="Proteomes" id="UP000019116"/>
    </source>
</evidence>
<dbReference type="Gramene" id="TraesCS3A03G0063200.1">
    <property type="protein sequence ID" value="TraesCS3A03G0063200.1.CDS"/>
    <property type="gene ID" value="TraesCS3A03G0063200"/>
</dbReference>
<dbReference type="PANTHER" id="PTHR10315">
    <property type="entry name" value="E3 UBIQUITIN PROTEIN LIGASE SIAH"/>
    <property type="match status" value="1"/>
</dbReference>
<evidence type="ECO:0000256" key="8">
    <source>
        <dbReference type="ARBA" id="ARBA00022786"/>
    </source>
</evidence>
<keyword evidence="8" id="KW-0833">Ubl conjugation pathway</keyword>
<dbReference type="Proteomes" id="UP000019116">
    <property type="component" value="Chromosome 3A"/>
</dbReference>
<organism evidence="12">
    <name type="scientific">Triticum aestivum</name>
    <name type="common">Wheat</name>
    <dbReference type="NCBI Taxonomy" id="4565"/>
    <lineage>
        <taxon>Eukaryota</taxon>
        <taxon>Viridiplantae</taxon>
        <taxon>Streptophyta</taxon>
        <taxon>Embryophyta</taxon>
        <taxon>Tracheophyta</taxon>
        <taxon>Spermatophyta</taxon>
        <taxon>Magnoliopsida</taxon>
        <taxon>Liliopsida</taxon>
        <taxon>Poales</taxon>
        <taxon>Poaceae</taxon>
        <taxon>BOP clade</taxon>
        <taxon>Pooideae</taxon>
        <taxon>Triticodae</taxon>
        <taxon>Triticeae</taxon>
        <taxon>Triticinae</taxon>
        <taxon>Triticum</taxon>
    </lineage>
</organism>
<dbReference type="Gramene" id="TraesCS3A02G031200.1">
    <property type="protein sequence ID" value="TraesCS3A02G031200.1"/>
    <property type="gene ID" value="TraesCS3A02G031200"/>
</dbReference>
<dbReference type="GO" id="GO:0008270">
    <property type="term" value="F:zinc ion binding"/>
    <property type="evidence" value="ECO:0007669"/>
    <property type="project" value="UniProtKB-KW"/>
</dbReference>
<dbReference type="Pfam" id="PF21362">
    <property type="entry name" value="Sina_RING"/>
    <property type="match status" value="1"/>
</dbReference>
<dbReference type="InterPro" id="IPR013010">
    <property type="entry name" value="Znf_SIAH"/>
</dbReference>
<reference evidence="12" key="2">
    <citation type="submission" date="2018-10" db="UniProtKB">
        <authorList>
            <consortium name="EnsemblPlants"/>
        </authorList>
    </citation>
    <scope>IDENTIFICATION</scope>
</reference>
<comment type="catalytic activity">
    <reaction evidence="1">
        <text>S-ubiquitinyl-[E2 ubiquitin-conjugating enzyme]-L-cysteine + [acceptor protein]-L-lysine = [E2 ubiquitin-conjugating enzyme]-L-cysteine + N(6)-ubiquitinyl-[acceptor protein]-L-lysine.</text>
        <dbReference type="EC" id="2.3.2.27"/>
    </reaction>
</comment>
<dbReference type="GO" id="GO:0005737">
    <property type="term" value="C:cytoplasm"/>
    <property type="evidence" value="ECO:0000318"/>
    <property type="project" value="GO_Central"/>
</dbReference>
<dbReference type="UniPathway" id="UPA00143"/>
<keyword evidence="5" id="KW-0808">Transferase</keyword>
<dbReference type="OMA" id="EGHADEC"/>
<reference evidence="12" key="1">
    <citation type="submission" date="2018-08" db="EMBL/GenBank/DDBJ databases">
        <authorList>
            <person name="Rossello M."/>
        </authorList>
    </citation>
    <scope>NUCLEOTIDE SEQUENCE [LARGE SCALE GENOMIC DNA]</scope>
    <source>
        <strain evidence="12">cv. Chinese Spring</strain>
    </source>
</reference>
<evidence type="ECO:0000313" key="12">
    <source>
        <dbReference type="EnsemblPlants" id="TraesCS3A02G031200.1"/>
    </source>
</evidence>
<dbReference type="InterPro" id="IPR052088">
    <property type="entry name" value="E3_ubiquitin-ligase_SINA"/>
</dbReference>
<evidence type="ECO:0000256" key="9">
    <source>
        <dbReference type="ARBA" id="ARBA00022833"/>
    </source>
</evidence>
<keyword evidence="9" id="KW-0862">Zinc</keyword>
<accession>A0A3B6ECW8</accession>
<evidence type="ECO:0000256" key="10">
    <source>
        <dbReference type="PROSITE-ProRule" id="PRU00455"/>
    </source>
</evidence>
<keyword evidence="6" id="KW-0479">Metal-binding</keyword>
<evidence type="ECO:0000256" key="7">
    <source>
        <dbReference type="ARBA" id="ARBA00022771"/>
    </source>
</evidence>
<dbReference type="GO" id="GO:0061630">
    <property type="term" value="F:ubiquitin protein ligase activity"/>
    <property type="evidence" value="ECO:0000318"/>
    <property type="project" value="GO_Central"/>
</dbReference>
<dbReference type="AlphaFoldDB" id="A0A3B6ECW8"/>
<dbReference type="InterPro" id="IPR013083">
    <property type="entry name" value="Znf_RING/FYVE/PHD"/>
</dbReference>
<evidence type="ECO:0000259" key="11">
    <source>
        <dbReference type="PROSITE" id="PS51081"/>
    </source>
</evidence>
<dbReference type="PANTHER" id="PTHR10315:SF107">
    <property type="entry name" value="RING-TYPE E3 UBIQUITIN TRANSFERASE"/>
    <property type="match status" value="1"/>
</dbReference>
<comment type="pathway">
    <text evidence="2">Protein modification; protein ubiquitination.</text>
</comment>
<name>A0A3B6ECW8_WHEAT</name>
<dbReference type="EnsemblPlants" id="TraesCS3A02G031200.1">
    <property type="protein sequence ID" value="TraesCS3A02G031200.1"/>
    <property type="gene ID" value="TraesCS3A02G031200"/>
</dbReference>
<keyword evidence="13" id="KW-1185">Reference proteome</keyword>
<proteinExistence type="inferred from homology"/>
<dbReference type="EC" id="2.3.2.27" evidence="4"/>
<evidence type="ECO:0000256" key="5">
    <source>
        <dbReference type="ARBA" id="ARBA00022679"/>
    </source>
</evidence>
<dbReference type="PROSITE" id="PS51081">
    <property type="entry name" value="ZF_SIAH"/>
    <property type="match status" value="1"/>
</dbReference>
<dbReference type="STRING" id="4565.A0A3B6ECW8"/>
<dbReference type="InterPro" id="IPR049548">
    <property type="entry name" value="Sina-like_RING"/>
</dbReference>
<protein>
    <recommendedName>
        <fullName evidence="4">RING-type E3 ubiquitin transferase</fullName>
        <ecNumber evidence="4">2.3.2.27</ecNumber>
    </recommendedName>
</protein>
<evidence type="ECO:0000256" key="3">
    <source>
        <dbReference type="ARBA" id="ARBA00009119"/>
    </source>
</evidence>
<evidence type="ECO:0000256" key="2">
    <source>
        <dbReference type="ARBA" id="ARBA00004906"/>
    </source>
</evidence>
<dbReference type="OrthoDB" id="4788989at2759"/>
<sequence length="268" mass="29572">MGKREEREKDEGGVSQRMKVGAAGPIFTIDDLDCSICCHPMRPPIFQYTVGHTICSSCHDKLPGKCYFFSLPTVYNRCNWLEYVVESLKVACPNGCTVSIKYYQKVEHEKECLHAPCFCPIANCGFSGPTAMLLEHFSSQHNLRSLEVPYSEWFGIYMHVNVDPPTSATALVGQDGHIFLVCMKLESSGGVIKVCCVQPHNTGIKFKCALALSCTKTGYSQATEFQTRNTNLYDGLPDDGFPFLVPKVLLPAAGTSGTIVVHMELTPQ</sequence>
<keyword evidence="7 10" id="KW-0863">Zinc-finger</keyword>
<evidence type="ECO:0000256" key="4">
    <source>
        <dbReference type="ARBA" id="ARBA00012483"/>
    </source>
</evidence>